<dbReference type="RefSeq" id="WP_092352419.1">
    <property type="nucleotide sequence ID" value="NZ_FOIN01000004.1"/>
</dbReference>
<sequence>MIHTLSQYITNYLIKHKIIDQETEIYEYGFELMISTWIGTILVLIIGSFTNHFLDAVIYECVFRFTRIYTGGYHCKTYTKCILSYVFFFIIFIFLFPYFSNISFYSILAVCLLNLLIVMLLCPVDHQNKRLLEDEKRRFKKKSIFRMFILDLVIILLPILNINRIVIILYSIIVIDTLIFLGYLENRFL</sequence>
<evidence type="ECO:0000256" key="3">
    <source>
        <dbReference type="ARBA" id="ARBA00022670"/>
    </source>
</evidence>
<dbReference type="AlphaFoldDB" id="A0A1I0CYG9"/>
<feature type="transmembrane region" description="Helical" evidence="8">
    <location>
        <begin position="37"/>
        <end position="58"/>
    </location>
</feature>
<feature type="transmembrane region" description="Helical" evidence="8">
    <location>
        <begin position="102"/>
        <end position="122"/>
    </location>
</feature>
<dbReference type="GO" id="GO:0009372">
    <property type="term" value="P:quorum sensing"/>
    <property type="evidence" value="ECO:0007669"/>
    <property type="project" value="UniProtKB-KW"/>
</dbReference>
<feature type="transmembrane region" description="Helical" evidence="8">
    <location>
        <begin position="143"/>
        <end position="160"/>
    </location>
</feature>
<proteinExistence type="predicted"/>
<evidence type="ECO:0000256" key="6">
    <source>
        <dbReference type="ARBA" id="ARBA00022989"/>
    </source>
</evidence>
<organism evidence="9 10">
    <name type="scientific">Thomasclavelia cocleata</name>
    <dbReference type="NCBI Taxonomy" id="69824"/>
    <lineage>
        <taxon>Bacteria</taxon>
        <taxon>Bacillati</taxon>
        <taxon>Bacillota</taxon>
        <taxon>Erysipelotrichia</taxon>
        <taxon>Erysipelotrichales</taxon>
        <taxon>Coprobacillaceae</taxon>
        <taxon>Thomasclavelia</taxon>
    </lineage>
</organism>
<evidence type="ECO:0000313" key="10">
    <source>
        <dbReference type="Proteomes" id="UP000198558"/>
    </source>
</evidence>
<feature type="transmembrane region" description="Helical" evidence="8">
    <location>
        <begin position="78"/>
        <end position="96"/>
    </location>
</feature>
<keyword evidence="3" id="KW-0645">Protease</keyword>
<evidence type="ECO:0000256" key="2">
    <source>
        <dbReference type="ARBA" id="ARBA00022654"/>
    </source>
</evidence>
<reference evidence="10" key="1">
    <citation type="submission" date="2016-10" db="EMBL/GenBank/DDBJ databases">
        <authorList>
            <person name="Varghese N."/>
            <person name="Submissions S."/>
        </authorList>
    </citation>
    <scope>NUCLEOTIDE SEQUENCE [LARGE SCALE GENOMIC DNA]</scope>
    <source>
        <strain evidence="10">DSM 1551</strain>
    </source>
</reference>
<dbReference type="Proteomes" id="UP000198558">
    <property type="component" value="Unassembled WGS sequence"/>
</dbReference>
<keyword evidence="2" id="KW-0673">Quorum sensing</keyword>
<keyword evidence="10" id="KW-1185">Reference proteome</keyword>
<evidence type="ECO:0000256" key="7">
    <source>
        <dbReference type="ARBA" id="ARBA00023136"/>
    </source>
</evidence>
<evidence type="ECO:0000256" key="1">
    <source>
        <dbReference type="ARBA" id="ARBA00022475"/>
    </source>
</evidence>
<dbReference type="GO" id="GO:0008233">
    <property type="term" value="F:peptidase activity"/>
    <property type="evidence" value="ECO:0007669"/>
    <property type="project" value="UniProtKB-KW"/>
</dbReference>
<dbReference type="GO" id="GO:0006508">
    <property type="term" value="P:proteolysis"/>
    <property type="evidence" value="ECO:0007669"/>
    <property type="project" value="UniProtKB-KW"/>
</dbReference>
<dbReference type="OrthoDB" id="1656054at2"/>
<keyword evidence="5" id="KW-0378">Hydrolase</keyword>
<evidence type="ECO:0000256" key="5">
    <source>
        <dbReference type="ARBA" id="ARBA00022801"/>
    </source>
</evidence>
<dbReference type="GO" id="GO:0016020">
    <property type="term" value="C:membrane"/>
    <property type="evidence" value="ECO:0007669"/>
    <property type="project" value="InterPro"/>
</dbReference>
<protein>
    <submittedName>
        <fullName evidence="9">Accessory gene regulator B</fullName>
    </submittedName>
</protein>
<keyword evidence="1" id="KW-1003">Cell membrane</keyword>
<dbReference type="Pfam" id="PF04647">
    <property type="entry name" value="AgrB"/>
    <property type="match status" value="1"/>
</dbReference>
<dbReference type="InterPro" id="IPR006741">
    <property type="entry name" value="AgrB"/>
</dbReference>
<keyword evidence="6 8" id="KW-1133">Transmembrane helix</keyword>
<dbReference type="SMART" id="SM00793">
    <property type="entry name" value="AgrB"/>
    <property type="match status" value="1"/>
</dbReference>
<gene>
    <name evidence="9" type="ORF">SAMN04489758_10449</name>
</gene>
<evidence type="ECO:0000256" key="4">
    <source>
        <dbReference type="ARBA" id="ARBA00022692"/>
    </source>
</evidence>
<keyword evidence="7 8" id="KW-0472">Membrane</keyword>
<dbReference type="EMBL" id="FOIN01000004">
    <property type="protein sequence ID" value="SET24380.1"/>
    <property type="molecule type" value="Genomic_DNA"/>
</dbReference>
<evidence type="ECO:0000256" key="8">
    <source>
        <dbReference type="SAM" id="Phobius"/>
    </source>
</evidence>
<keyword evidence="4 8" id="KW-0812">Transmembrane</keyword>
<accession>A0A1I0CYG9</accession>
<evidence type="ECO:0000313" key="9">
    <source>
        <dbReference type="EMBL" id="SET24380.1"/>
    </source>
</evidence>
<feature type="transmembrane region" description="Helical" evidence="8">
    <location>
        <begin position="166"/>
        <end position="184"/>
    </location>
</feature>
<dbReference type="GeneID" id="78287668"/>
<name>A0A1I0CYG9_9FIRM</name>